<dbReference type="Proteomes" id="UP000800036">
    <property type="component" value="Unassembled WGS sequence"/>
</dbReference>
<gene>
    <name evidence="1" type="ORF">BU23DRAFT_630494</name>
</gene>
<sequence length="246" mass="27287">METPNESQPTSRPFNWCSRWACCQSSSPIRFQAPSSRMVCQAEMYEHRVNVAAVGRLYATAVQDYPGDVTKPFDTTYKLWEAFLWIMGEATGLYLVFSVPAFPKILTGSGIISQAIALFHSGARLSQPSTSRHSNHGAWPPTIGSAPIKPRRGALGYRLGEDGKDTQDSQVELTNFRDDYQNPTDRPHLDIDGHFILPGTQVAISAYSPSTMLNTSPSLSAFAQNDGCLRTALPWKQTKIRSFLLR</sequence>
<dbReference type="EMBL" id="ML976777">
    <property type="protein sequence ID" value="KAF1964767.1"/>
    <property type="molecule type" value="Genomic_DNA"/>
</dbReference>
<keyword evidence="2" id="KW-1185">Reference proteome</keyword>
<dbReference type="OrthoDB" id="3796803at2759"/>
<dbReference type="AlphaFoldDB" id="A0A6A5UUM2"/>
<reference evidence="1" key="1">
    <citation type="journal article" date="2020" name="Stud. Mycol.">
        <title>101 Dothideomycetes genomes: a test case for predicting lifestyles and emergence of pathogens.</title>
        <authorList>
            <person name="Haridas S."/>
            <person name="Albert R."/>
            <person name="Binder M."/>
            <person name="Bloem J."/>
            <person name="Labutti K."/>
            <person name="Salamov A."/>
            <person name="Andreopoulos B."/>
            <person name="Baker S."/>
            <person name="Barry K."/>
            <person name="Bills G."/>
            <person name="Bluhm B."/>
            <person name="Cannon C."/>
            <person name="Castanera R."/>
            <person name="Culley D."/>
            <person name="Daum C."/>
            <person name="Ezra D."/>
            <person name="Gonzalez J."/>
            <person name="Henrissat B."/>
            <person name="Kuo A."/>
            <person name="Liang C."/>
            <person name="Lipzen A."/>
            <person name="Lutzoni F."/>
            <person name="Magnuson J."/>
            <person name="Mondo S."/>
            <person name="Nolan M."/>
            <person name="Ohm R."/>
            <person name="Pangilinan J."/>
            <person name="Park H.-J."/>
            <person name="Ramirez L."/>
            <person name="Alfaro M."/>
            <person name="Sun H."/>
            <person name="Tritt A."/>
            <person name="Yoshinaga Y."/>
            <person name="Zwiers L.-H."/>
            <person name="Turgeon B."/>
            <person name="Goodwin S."/>
            <person name="Spatafora J."/>
            <person name="Crous P."/>
            <person name="Grigoriev I."/>
        </authorList>
    </citation>
    <scope>NUCLEOTIDE SEQUENCE</scope>
    <source>
        <strain evidence="1">CBS 107.79</strain>
    </source>
</reference>
<evidence type="ECO:0000313" key="2">
    <source>
        <dbReference type="Proteomes" id="UP000800036"/>
    </source>
</evidence>
<name>A0A6A5UUM2_9PLEO</name>
<evidence type="ECO:0000313" key="1">
    <source>
        <dbReference type="EMBL" id="KAF1964767.1"/>
    </source>
</evidence>
<organism evidence="1 2">
    <name type="scientific">Bimuria novae-zelandiae CBS 107.79</name>
    <dbReference type="NCBI Taxonomy" id="1447943"/>
    <lineage>
        <taxon>Eukaryota</taxon>
        <taxon>Fungi</taxon>
        <taxon>Dikarya</taxon>
        <taxon>Ascomycota</taxon>
        <taxon>Pezizomycotina</taxon>
        <taxon>Dothideomycetes</taxon>
        <taxon>Pleosporomycetidae</taxon>
        <taxon>Pleosporales</taxon>
        <taxon>Massarineae</taxon>
        <taxon>Didymosphaeriaceae</taxon>
        <taxon>Bimuria</taxon>
    </lineage>
</organism>
<proteinExistence type="predicted"/>
<accession>A0A6A5UUM2</accession>
<protein>
    <submittedName>
        <fullName evidence="1">Uncharacterized protein</fullName>
    </submittedName>
</protein>